<dbReference type="InterPro" id="IPR023296">
    <property type="entry name" value="Glyco_hydro_beta-prop_sf"/>
</dbReference>
<dbReference type="RefSeq" id="WP_344915462.1">
    <property type="nucleotide sequence ID" value="NZ_BAABAQ010000001.1"/>
</dbReference>
<feature type="domain" description="Beta-xylosidase C-terminal Concanavalin A-like" evidence="5">
    <location>
        <begin position="327"/>
        <end position="513"/>
    </location>
</feature>
<organism evidence="6 7">
    <name type="scientific">Streptosporangium oxazolinicum</name>
    <dbReference type="NCBI Taxonomy" id="909287"/>
    <lineage>
        <taxon>Bacteria</taxon>
        <taxon>Bacillati</taxon>
        <taxon>Actinomycetota</taxon>
        <taxon>Actinomycetes</taxon>
        <taxon>Streptosporangiales</taxon>
        <taxon>Streptosporangiaceae</taxon>
        <taxon>Streptosporangium</taxon>
    </lineage>
</organism>
<dbReference type="Gene3D" id="2.115.10.20">
    <property type="entry name" value="Glycosyl hydrolase domain, family 43"/>
    <property type="match status" value="1"/>
</dbReference>
<proteinExistence type="inferred from homology"/>
<dbReference type="Pfam" id="PF17851">
    <property type="entry name" value="GH43_C2"/>
    <property type="match status" value="1"/>
</dbReference>
<keyword evidence="2 4" id="KW-0378">Hydrolase</keyword>
<evidence type="ECO:0000256" key="3">
    <source>
        <dbReference type="ARBA" id="ARBA00023295"/>
    </source>
</evidence>
<dbReference type="Gene3D" id="2.60.120.200">
    <property type="match status" value="1"/>
</dbReference>
<dbReference type="InterPro" id="IPR041542">
    <property type="entry name" value="GH43_C2"/>
</dbReference>
<evidence type="ECO:0000256" key="4">
    <source>
        <dbReference type="RuleBase" id="RU361187"/>
    </source>
</evidence>
<keyword evidence="3 4" id="KW-0326">Glycosidase</keyword>
<dbReference type="EMBL" id="BAABAQ010000001">
    <property type="protein sequence ID" value="GAA4183272.1"/>
    <property type="molecule type" value="Genomic_DNA"/>
</dbReference>
<name>A0ABP8AFT8_9ACTN</name>
<evidence type="ECO:0000256" key="1">
    <source>
        <dbReference type="ARBA" id="ARBA00009865"/>
    </source>
</evidence>
<dbReference type="Pfam" id="PF04616">
    <property type="entry name" value="Glyco_hydro_43"/>
    <property type="match status" value="1"/>
</dbReference>
<reference evidence="7" key="1">
    <citation type="journal article" date="2019" name="Int. J. Syst. Evol. Microbiol.">
        <title>The Global Catalogue of Microorganisms (GCM) 10K type strain sequencing project: providing services to taxonomists for standard genome sequencing and annotation.</title>
        <authorList>
            <consortium name="The Broad Institute Genomics Platform"/>
            <consortium name="The Broad Institute Genome Sequencing Center for Infectious Disease"/>
            <person name="Wu L."/>
            <person name="Ma J."/>
        </authorList>
    </citation>
    <scope>NUCLEOTIDE SEQUENCE [LARGE SCALE GENOMIC DNA]</scope>
    <source>
        <strain evidence="7">JCM 17388</strain>
    </source>
</reference>
<sequence length="520" mass="56969">MPSALARNPVLRGSHPDPSILRVGEDYYIATSTFEWCPGVRIHHSRDLAHWRCLGGALTRPAQVDLTGVPDSGGVWAPCLSYADGLFYLVYSDVESFGGFWDTPNFVVTATSPEGPWSDPVPLHARGFDPSLFHDDDGRSWLLSNRCDWRPGMPWASGIIVQEYSRAEGKLIGTPEVIFTGTEAGYTEGPHLYRRDGWYHLVTAEGGTSWEHQVTVARSRSILGPYEPDPAGPALTARHDPSLTLQKAGHASLVDTPGGDWFLVHLTGRPLTPRGRCVLGRETALQRVTWPAGGWPRVEGGVPAEVVPLPLEAHPWPREQPDGGWTGTEWSTLRRPADEDWMTVRDGRLRVRGGQSPWSRVRPSLVARRATSTRCGLTVPVDFAPEDSQQLAGITAYYNTQSWYFLAVTFREGIGRCLELLASDRGELTVLAGAPTRLPDARPVHLRVELDGADLRFSHSRDAETWTTLPAVLDAGILSDEHATDGRSWGFTGAFLGVWAVDLTGGGVQADFGVPAYTEL</sequence>
<dbReference type="InterPro" id="IPR006710">
    <property type="entry name" value="Glyco_hydro_43"/>
</dbReference>
<dbReference type="Proteomes" id="UP001501251">
    <property type="component" value="Unassembled WGS sequence"/>
</dbReference>
<dbReference type="GO" id="GO:0016787">
    <property type="term" value="F:hydrolase activity"/>
    <property type="evidence" value="ECO:0007669"/>
    <property type="project" value="UniProtKB-KW"/>
</dbReference>
<keyword evidence="7" id="KW-1185">Reference proteome</keyword>
<dbReference type="PANTHER" id="PTHR42812">
    <property type="entry name" value="BETA-XYLOSIDASE"/>
    <property type="match status" value="1"/>
</dbReference>
<protein>
    <submittedName>
        <fullName evidence="6">Glycoside hydrolase family 43 protein</fullName>
    </submittedName>
</protein>
<comment type="caution">
    <text evidence="6">The sequence shown here is derived from an EMBL/GenBank/DDBJ whole genome shotgun (WGS) entry which is preliminary data.</text>
</comment>
<gene>
    <name evidence="6" type="ORF">GCM10022252_10460</name>
</gene>
<evidence type="ECO:0000259" key="5">
    <source>
        <dbReference type="Pfam" id="PF17851"/>
    </source>
</evidence>
<evidence type="ECO:0000313" key="7">
    <source>
        <dbReference type="Proteomes" id="UP001501251"/>
    </source>
</evidence>
<comment type="similarity">
    <text evidence="1 4">Belongs to the glycosyl hydrolase 43 family.</text>
</comment>
<dbReference type="InterPro" id="IPR013320">
    <property type="entry name" value="ConA-like_dom_sf"/>
</dbReference>
<dbReference type="InterPro" id="IPR051795">
    <property type="entry name" value="Glycosyl_Hydrlase_43"/>
</dbReference>
<dbReference type="CDD" id="cd09000">
    <property type="entry name" value="GH43_SXA-like"/>
    <property type="match status" value="1"/>
</dbReference>
<evidence type="ECO:0000313" key="6">
    <source>
        <dbReference type="EMBL" id="GAA4183272.1"/>
    </source>
</evidence>
<accession>A0ABP8AFT8</accession>
<dbReference type="SUPFAM" id="SSF49899">
    <property type="entry name" value="Concanavalin A-like lectins/glucanases"/>
    <property type="match status" value="1"/>
</dbReference>
<evidence type="ECO:0000256" key="2">
    <source>
        <dbReference type="ARBA" id="ARBA00022801"/>
    </source>
</evidence>
<dbReference type="PANTHER" id="PTHR42812:SF12">
    <property type="entry name" value="BETA-XYLOSIDASE-RELATED"/>
    <property type="match status" value="1"/>
</dbReference>
<dbReference type="SUPFAM" id="SSF75005">
    <property type="entry name" value="Arabinanase/levansucrase/invertase"/>
    <property type="match status" value="1"/>
</dbReference>